<organism evidence="1">
    <name type="scientific">Ophidiomyces ophidiicola</name>
    <dbReference type="NCBI Taxonomy" id="1387563"/>
    <lineage>
        <taxon>Eukaryota</taxon>
        <taxon>Fungi</taxon>
        <taxon>Dikarya</taxon>
        <taxon>Ascomycota</taxon>
        <taxon>Pezizomycotina</taxon>
        <taxon>Eurotiomycetes</taxon>
        <taxon>Eurotiomycetidae</taxon>
        <taxon>Onygenales</taxon>
        <taxon>Onygenaceae</taxon>
        <taxon>Ophidiomyces</taxon>
    </lineage>
</organism>
<dbReference type="EMBL" id="JALBCA010000028">
    <property type="protein sequence ID" value="KAI2388833.1"/>
    <property type="molecule type" value="Genomic_DNA"/>
</dbReference>
<proteinExistence type="predicted"/>
<comment type="caution">
    <text evidence="1">The sequence shown here is derived from an EMBL/GenBank/DDBJ whole genome shotgun (WGS) entry which is preliminary data.</text>
</comment>
<protein>
    <submittedName>
        <fullName evidence="1">RNA polymerase-associated protein rtf1</fullName>
    </submittedName>
</protein>
<reference evidence="1" key="1">
    <citation type="journal article" date="2022" name="bioRxiv">
        <title>Population genetic analysis of Ophidiomyces ophidiicola, the causative agent of snake fungal disease, indicates recent introductions to the USA.</title>
        <authorList>
            <person name="Ladner J.T."/>
            <person name="Palmer J.M."/>
            <person name="Ettinger C.L."/>
            <person name="Stajich J.E."/>
            <person name="Farrell T.M."/>
            <person name="Glorioso B.M."/>
            <person name="Lawson B."/>
            <person name="Price S.J."/>
            <person name="Stengle A.G."/>
            <person name="Grear D.A."/>
            <person name="Lorch J.M."/>
        </authorList>
    </citation>
    <scope>NUCLEOTIDE SEQUENCE</scope>
    <source>
        <strain evidence="1">NWHC 24266-5</strain>
    </source>
</reference>
<evidence type="ECO:0000313" key="1">
    <source>
        <dbReference type="EMBL" id="KAI2388833.1"/>
    </source>
</evidence>
<accession>A0ACB8V099</accession>
<gene>
    <name evidence="1" type="primary">RTF1</name>
    <name evidence="1" type="ORF">LOY88_002426</name>
</gene>
<name>A0ACB8V099_9EURO</name>
<sequence length="618" mass="69342">MADLDAELLALAGDDSSDEEISIPAQIKGSASPPPPSKERQSGDEEGEMARKGTARPVKRRKRAKDDEEEEEGELSSSSTRSRKSLHSASMSESDIHGSPPPGGKRGPIFPHEKLFYSAKDKEDILAMPEIQREELLSERAQMVDRHNQDVALRRLLAVRERDEARAAEKKKRKASDDGQRKSSRQKTTLGGRKVGEASDAIEAYKRQREQKGKRDEQRRRDASSKKKDERPASAEGSDVDAHGESEVEWGEESGHLSTSFSKDDLPAELRDFERTRVSRSNFAQYCFYPNFERLMIGCTARINVGPHPETGELVYRLCIIKGFADGKPYAIEGLNGRKFVTRQYVILEHGNSKKDFPFIFCSDAPFTESEFNRFRQTMIVEGFKMPTKVALNKKVNDIHYLINYQLSKDELQEKLKRQGTHDNKMAVFQRIQLQKRRQEAVASGNEAAIADCDAEIARLCPKLAFGTTLVEPKSTEKTQQERLADLNRRNQKLNTENVRKAQLEERRAARRQEAAVARGEALPDRFARVKTRARTHYDTSGNGLVPRKENRGEVSGTITPLTAGGNTPNKATPPCIVTPVALVKDTKPQTGIPKIRYAPNADEILAASLDFEIDIDI</sequence>